<dbReference type="CDD" id="cd08432">
    <property type="entry name" value="PBP2_GcdR_TrpI_HvrB_AmpR_like"/>
    <property type="match status" value="1"/>
</dbReference>
<keyword evidence="8" id="KW-1185">Reference proteome</keyword>
<evidence type="ECO:0000256" key="4">
    <source>
        <dbReference type="ARBA" id="ARBA00023125"/>
    </source>
</evidence>
<evidence type="ECO:0000313" key="8">
    <source>
        <dbReference type="Proteomes" id="UP001315278"/>
    </source>
</evidence>
<dbReference type="InterPro" id="IPR005119">
    <property type="entry name" value="LysR_subst-bd"/>
</dbReference>
<sequence length="320" mass="35749">MPFHLPSLNALRAFEATARNGSVSRAARELNVSAGAISRHIALLESDFGCQLLRREARGMTLTEHGDAYFKVISQAFESIDQGSRHLRSGTHSTPRLSIVLYSAITTEWLAPRIRRFHALHPSIELHLSAKMQTGNFDTDAVDMVVTAGEPHRSDVHSDLLFQPRYIPVCAPKLTDDNTTPRDLRNQNLLYSTREAHIWNAWFRFADGDSIDLRGGWKLDSLSLTYQAARSGAGIALGELFYNIDEIVTGRLVTPVPIVVEDGPPFFLSCRRSRKDEAGIASFRKWILDQAQETSQAVNAWIAGLPRAPRTTTRDRSQND</sequence>
<organism evidence="7 8">
    <name type="scientific">Bradyrhizobium jicamae</name>
    <dbReference type="NCBI Taxonomy" id="280332"/>
    <lineage>
        <taxon>Bacteria</taxon>
        <taxon>Pseudomonadati</taxon>
        <taxon>Pseudomonadota</taxon>
        <taxon>Alphaproteobacteria</taxon>
        <taxon>Hyphomicrobiales</taxon>
        <taxon>Nitrobacteraceae</taxon>
        <taxon>Bradyrhizobium</taxon>
    </lineage>
</organism>
<evidence type="ECO:0000256" key="1">
    <source>
        <dbReference type="ARBA" id="ARBA00003502"/>
    </source>
</evidence>
<dbReference type="Gene3D" id="1.10.10.10">
    <property type="entry name" value="Winged helix-like DNA-binding domain superfamily/Winged helix DNA-binding domain"/>
    <property type="match status" value="1"/>
</dbReference>
<dbReference type="SUPFAM" id="SSF53850">
    <property type="entry name" value="Periplasmic binding protein-like II"/>
    <property type="match status" value="1"/>
</dbReference>
<gene>
    <name evidence="7" type="ORF">JQ615_07890</name>
</gene>
<comment type="function">
    <text evidence="1">NodD regulates the expression of the nodABCFE genes which encode other nodulation proteins. NodD is also a negative regulator of its own expression. Binds flavonoids as inducers.</text>
</comment>
<name>A0ABS5FEU4_9BRAD</name>
<evidence type="ECO:0000313" key="7">
    <source>
        <dbReference type="EMBL" id="MBR0795305.1"/>
    </source>
</evidence>
<comment type="similarity">
    <text evidence="2">Belongs to the LysR transcriptional regulatory family.</text>
</comment>
<evidence type="ECO:0000259" key="6">
    <source>
        <dbReference type="PROSITE" id="PS50931"/>
    </source>
</evidence>
<evidence type="ECO:0000256" key="5">
    <source>
        <dbReference type="ARBA" id="ARBA00023163"/>
    </source>
</evidence>
<keyword evidence="3" id="KW-0805">Transcription regulation</keyword>
<feature type="domain" description="HTH lysR-type" evidence="6">
    <location>
        <begin position="6"/>
        <end position="63"/>
    </location>
</feature>
<keyword evidence="4" id="KW-0238">DNA-binding</keyword>
<protein>
    <submittedName>
        <fullName evidence="7">LysR family transcriptional regulator</fullName>
    </submittedName>
</protein>
<dbReference type="InterPro" id="IPR036390">
    <property type="entry name" value="WH_DNA-bd_sf"/>
</dbReference>
<dbReference type="InterPro" id="IPR000847">
    <property type="entry name" value="LysR_HTH_N"/>
</dbReference>
<reference evidence="8" key="1">
    <citation type="journal article" date="2021" name="ISME J.">
        <title>Evolutionary origin and ecological implication of a unique nif island in free-living Bradyrhizobium lineages.</title>
        <authorList>
            <person name="Tao J."/>
        </authorList>
    </citation>
    <scope>NUCLEOTIDE SEQUENCE [LARGE SCALE GENOMIC DNA]</scope>
    <source>
        <strain evidence="8">SZCCT0434</strain>
    </source>
</reference>
<dbReference type="PANTHER" id="PTHR30537">
    <property type="entry name" value="HTH-TYPE TRANSCRIPTIONAL REGULATOR"/>
    <property type="match status" value="1"/>
</dbReference>
<evidence type="ECO:0000256" key="3">
    <source>
        <dbReference type="ARBA" id="ARBA00023015"/>
    </source>
</evidence>
<dbReference type="InterPro" id="IPR036388">
    <property type="entry name" value="WH-like_DNA-bd_sf"/>
</dbReference>
<keyword evidence="5" id="KW-0804">Transcription</keyword>
<dbReference type="PANTHER" id="PTHR30537:SF26">
    <property type="entry name" value="GLYCINE CLEAVAGE SYSTEM TRANSCRIPTIONAL ACTIVATOR"/>
    <property type="match status" value="1"/>
</dbReference>
<dbReference type="SUPFAM" id="SSF46785">
    <property type="entry name" value="Winged helix' DNA-binding domain"/>
    <property type="match status" value="1"/>
</dbReference>
<dbReference type="Proteomes" id="UP001315278">
    <property type="component" value="Unassembled WGS sequence"/>
</dbReference>
<comment type="caution">
    <text evidence="7">The sequence shown here is derived from an EMBL/GenBank/DDBJ whole genome shotgun (WGS) entry which is preliminary data.</text>
</comment>
<evidence type="ECO:0000256" key="2">
    <source>
        <dbReference type="ARBA" id="ARBA00009437"/>
    </source>
</evidence>
<dbReference type="Pfam" id="PF00126">
    <property type="entry name" value="HTH_1"/>
    <property type="match status" value="1"/>
</dbReference>
<dbReference type="EMBL" id="JAFCJH010000006">
    <property type="protein sequence ID" value="MBR0795305.1"/>
    <property type="molecule type" value="Genomic_DNA"/>
</dbReference>
<dbReference type="PROSITE" id="PS50931">
    <property type="entry name" value="HTH_LYSR"/>
    <property type="match status" value="1"/>
</dbReference>
<dbReference type="Pfam" id="PF03466">
    <property type="entry name" value="LysR_substrate"/>
    <property type="match status" value="1"/>
</dbReference>
<dbReference type="RefSeq" id="WP_212492231.1">
    <property type="nucleotide sequence ID" value="NZ_JAFCJH010000006.1"/>
</dbReference>
<dbReference type="Gene3D" id="3.40.190.10">
    <property type="entry name" value="Periplasmic binding protein-like II"/>
    <property type="match status" value="2"/>
</dbReference>
<dbReference type="InterPro" id="IPR058163">
    <property type="entry name" value="LysR-type_TF_proteobact-type"/>
</dbReference>
<accession>A0ABS5FEU4</accession>
<proteinExistence type="inferred from homology"/>